<accession>A0ABQ6G2N2</accession>
<dbReference type="InterPro" id="IPR002397">
    <property type="entry name" value="Cyt_P450_B"/>
</dbReference>
<dbReference type="EMBL" id="BSRI01000002">
    <property type="protein sequence ID" value="GLV60791.1"/>
    <property type="molecule type" value="Genomic_DNA"/>
</dbReference>
<gene>
    <name evidence="3" type="ORF">KDH_76100</name>
</gene>
<dbReference type="Proteomes" id="UP001344906">
    <property type="component" value="Unassembled WGS sequence"/>
</dbReference>
<evidence type="ECO:0000313" key="4">
    <source>
        <dbReference type="Proteomes" id="UP001344906"/>
    </source>
</evidence>
<keyword evidence="2" id="KW-0408">Iron</keyword>
<dbReference type="RefSeq" id="WP_338257956.1">
    <property type="nucleotide sequence ID" value="NZ_BSRI01000002.1"/>
</dbReference>
<dbReference type="PANTHER" id="PTHR46696:SF1">
    <property type="entry name" value="CYTOCHROME P450 YJIB-RELATED"/>
    <property type="match status" value="1"/>
</dbReference>
<dbReference type="PANTHER" id="PTHR46696">
    <property type="entry name" value="P450, PUTATIVE (EUROFUNG)-RELATED"/>
    <property type="match status" value="1"/>
</dbReference>
<reference evidence="3 4" key="1">
    <citation type="submission" date="2023-02" db="EMBL/GenBank/DDBJ databases">
        <title>Dictyobacter halimunensis sp. nov., a new member of the class Ktedonobacteria from forest soil in a geothermal area.</title>
        <authorList>
            <person name="Rachmania M.K."/>
            <person name="Ningsih F."/>
            <person name="Sakai Y."/>
            <person name="Yabe S."/>
            <person name="Yokota A."/>
            <person name="Sjamsuridzal W."/>
        </authorList>
    </citation>
    <scope>NUCLEOTIDE SEQUENCE [LARGE SCALE GENOMIC DNA]</scope>
    <source>
        <strain evidence="3 4">S3.2.2.5</strain>
    </source>
</reference>
<proteinExistence type="inferred from homology"/>
<dbReference type="PRINTS" id="PR00359">
    <property type="entry name" value="BP450"/>
</dbReference>
<dbReference type="PRINTS" id="PR00385">
    <property type="entry name" value="P450"/>
</dbReference>
<comment type="caution">
    <text evidence="3">The sequence shown here is derived from an EMBL/GenBank/DDBJ whole genome shotgun (WGS) entry which is preliminary data.</text>
</comment>
<comment type="similarity">
    <text evidence="1 2">Belongs to the cytochrome P450 family.</text>
</comment>
<dbReference type="SUPFAM" id="SSF48264">
    <property type="entry name" value="Cytochrome P450"/>
    <property type="match status" value="1"/>
</dbReference>
<dbReference type="PROSITE" id="PS00086">
    <property type="entry name" value="CYTOCHROME_P450"/>
    <property type="match status" value="1"/>
</dbReference>
<name>A0ABQ6G2N2_9CHLR</name>
<evidence type="ECO:0000313" key="3">
    <source>
        <dbReference type="EMBL" id="GLV60791.1"/>
    </source>
</evidence>
<keyword evidence="2" id="KW-0479">Metal-binding</keyword>
<dbReference type="InterPro" id="IPR017972">
    <property type="entry name" value="Cyt_P450_CS"/>
</dbReference>
<evidence type="ECO:0000256" key="1">
    <source>
        <dbReference type="ARBA" id="ARBA00010617"/>
    </source>
</evidence>
<dbReference type="Pfam" id="PF00067">
    <property type="entry name" value="p450"/>
    <property type="match status" value="1"/>
</dbReference>
<keyword evidence="2" id="KW-0503">Monooxygenase</keyword>
<dbReference type="InterPro" id="IPR001128">
    <property type="entry name" value="Cyt_P450"/>
</dbReference>
<dbReference type="InterPro" id="IPR036396">
    <property type="entry name" value="Cyt_P450_sf"/>
</dbReference>
<protein>
    <submittedName>
        <fullName evidence="3">Cytochrome P450</fullName>
    </submittedName>
</protein>
<keyword evidence="2" id="KW-0349">Heme</keyword>
<dbReference type="Gene3D" id="1.10.630.10">
    <property type="entry name" value="Cytochrome P450"/>
    <property type="match status" value="1"/>
</dbReference>
<organism evidence="3 4">
    <name type="scientific">Dictyobacter halimunensis</name>
    <dbReference type="NCBI Taxonomy" id="3026934"/>
    <lineage>
        <taxon>Bacteria</taxon>
        <taxon>Bacillati</taxon>
        <taxon>Chloroflexota</taxon>
        <taxon>Ktedonobacteria</taxon>
        <taxon>Ktedonobacterales</taxon>
        <taxon>Dictyobacteraceae</taxon>
        <taxon>Dictyobacter</taxon>
    </lineage>
</organism>
<keyword evidence="4" id="KW-1185">Reference proteome</keyword>
<sequence length="399" mass="45996">MQQQNKQAQPGRAVGTSFDEIGQGFGWFEYMRANYPVSHDENGGWNIFRYDDVYQVINDPVTFSSEDVPNFSHNAFLRETIVALDPPVHRRLRYLANQGFTKAAVTRIANNAIPLAQTLFDQMREKKEVEIVSEFTFPLTTRAIAVMLEVPEQDWPLVTHWVRGTDKDTPPRSREEASIEQNRMGQQICEYFKDKLTKLRRQPHEGLLSDLIAADVNGDRLTDDEILKFCVLLVVAGQETVQNMLNNALYCFTRFPDTLDYVMRHHEAIPSALEEVLRYLPPFWISVRRTTVDTVVRGQHIPAKALVQAWNASANRDPEYFPDPNRFNILREPNRHLTFGYGIHFCVGAPVARLEARMICQMLFQQFKSIERVSNDPIPMGPGPLYHVESMRLRFEPRA</sequence>
<keyword evidence="2" id="KW-0560">Oxidoreductase</keyword>
<evidence type="ECO:0000256" key="2">
    <source>
        <dbReference type="RuleBase" id="RU000461"/>
    </source>
</evidence>